<feature type="domain" description="DUF7662" evidence="2">
    <location>
        <begin position="39"/>
        <end position="110"/>
    </location>
</feature>
<organism evidence="3 4">
    <name type="scientific">Longispora fulva</name>
    <dbReference type="NCBI Taxonomy" id="619741"/>
    <lineage>
        <taxon>Bacteria</taxon>
        <taxon>Bacillati</taxon>
        <taxon>Actinomycetota</taxon>
        <taxon>Actinomycetes</taxon>
        <taxon>Micromonosporales</taxon>
        <taxon>Micromonosporaceae</taxon>
        <taxon>Longispora</taxon>
    </lineage>
</organism>
<evidence type="ECO:0000256" key="1">
    <source>
        <dbReference type="SAM" id="MobiDB-lite"/>
    </source>
</evidence>
<feature type="region of interest" description="Disordered" evidence="1">
    <location>
        <begin position="289"/>
        <end position="313"/>
    </location>
</feature>
<name>A0A8J7GGX6_9ACTN</name>
<keyword evidence="3" id="KW-0378">Hydrolase</keyword>
<proteinExistence type="predicted"/>
<reference evidence="3" key="1">
    <citation type="submission" date="2020-11" db="EMBL/GenBank/DDBJ databases">
        <title>Sequencing the genomes of 1000 actinobacteria strains.</title>
        <authorList>
            <person name="Klenk H.-P."/>
        </authorList>
    </citation>
    <scope>NUCLEOTIDE SEQUENCE</scope>
    <source>
        <strain evidence="3">DSM 45356</strain>
    </source>
</reference>
<dbReference type="Proteomes" id="UP000622552">
    <property type="component" value="Unassembled WGS sequence"/>
</dbReference>
<evidence type="ECO:0000313" key="3">
    <source>
        <dbReference type="EMBL" id="MBG6135968.1"/>
    </source>
</evidence>
<evidence type="ECO:0000313" key="4">
    <source>
        <dbReference type="Proteomes" id="UP000622552"/>
    </source>
</evidence>
<evidence type="ECO:0000259" key="2">
    <source>
        <dbReference type="Pfam" id="PF24698"/>
    </source>
</evidence>
<comment type="caution">
    <text evidence="3">The sequence shown here is derived from an EMBL/GenBank/DDBJ whole genome shotgun (WGS) entry which is preliminary data.</text>
</comment>
<accession>A0A8J7GGX6</accession>
<keyword evidence="3" id="KW-0540">Nuclease</keyword>
<dbReference type="EMBL" id="JADOUF010000001">
    <property type="protein sequence ID" value="MBG6135968.1"/>
    <property type="molecule type" value="Genomic_DNA"/>
</dbReference>
<sequence length="313" mass="34304">MRTLVTGPGWSRAIGRSLLLIRMPEEAVNQVSPTTVAKYDPLRDHLAGSRVAAEELLMTFEEIEGLVGPLPASARAHRAWWANDSKVQAQAWRAAGWRVRSVDQRAGRVVFARGPRGGAYRAARIAARGGDGKPELSSPRTLPVDADQGMSEEAAQSLLVAFLSRQGWRIERTANTATREHGVDVMASQGNRHLAVEVKGYPGRRYADAARAHKVKASTPSTQARHWYAQVLLATMLNRAKYPDHELAIALPSRPTYQSLVSRTWGSLARLDIAVLLVADDGDVVTFDPLRPDRIPTASGSGTEGRHQDSRRR</sequence>
<keyword evidence="3" id="KW-0255">Endonuclease</keyword>
<dbReference type="InterPro" id="IPR056079">
    <property type="entry name" value="DUF7662"/>
</dbReference>
<dbReference type="AlphaFoldDB" id="A0A8J7GGX6"/>
<feature type="compositionally biased region" description="Basic and acidic residues" evidence="1">
    <location>
        <begin position="304"/>
        <end position="313"/>
    </location>
</feature>
<dbReference type="Pfam" id="PF24698">
    <property type="entry name" value="DUF7662"/>
    <property type="match status" value="1"/>
</dbReference>
<dbReference type="SUPFAM" id="SSF52980">
    <property type="entry name" value="Restriction endonuclease-like"/>
    <property type="match status" value="1"/>
</dbReference>
<dbReference type="GO" id="GO:0004519">
    <property type="term" value="F:endonuclease activity"/>
    <property type="evidence" value="ECO:0007669"/>
    <property type="project" value="UniProtKB-KW"/>
</dbReference>
<keyword evidence="4" id="KW-1185">Reference proteome</keyword>
<protein>
    <submittedName>
        <fullName evidence="3">Holliday junction resolvase-like predicted endonuclease</fullName>
    </submittedName>
</protein>
<dbReference type="RefSeq" id="WP_197003014.1">
    <property type="nucleotide sequence ID" value="NZ_BONS01000001.1"/>
</dbReference>
<gene>
    <name evidence="3" type="ORF">IW245_002162</name>
</gene>
<dbReference type="InterPro" id="IPR011335">
    <property type="entry name" value="Restrct_endonuc-II-like"/>
</dbReference>